<reference evidence="2 3" key="1">
    <citation type="submission" date="2022-02" db="EMBL/GenBank/DDBJ databases">
        <title>Genome of Erysipelotrichaceae sp. nov. NSJ-176 isolated from human feces.</title>
        <authorList>
            <person name="Abdugheni R."/>
        </authorList>
    </citation>
    <scope>NUCLEOTIDE SEQUENCE [LARGE SCALE GENOMIC DNA]</scope>
    <source>
        <strain evidence="2 3">NSJ-176</strain>
    </source>
</reference>
<dbReference type="Pfam" id="PF13684">
    <property type="entry name" value="FakA-like_C"/>
    <property type="match status" value="1"/>
</dbReference>
<dbReference type="Pfam" id="PF21645">
    <property type="entry name" value="FakA-like_M"/>
    <property type="match status" value="1"/>
</dbReference>
<gene>
    <name evidence="2" type="ORF">LQE99_12615</name>
</gene>
<dbReference type="SMART" id="SM01121">
    <property type="entry name" value="Dak1_2"/>
    <property type="match status" value="1"/>
</dbReference>
<dbReference type="Pfam" id="PF02734">
    <property type="entry name" value="Dak2"/>
    <property type="match status" value="1"/>
</dbReference>
<accession>A0ABS9R8H8</accession>
<evidence type="ECO:0000313" key="2">
    <source>
        <dbReference type="EMBL" id="MCH4285964.1"/>
    </source>
</evidence>
<dbReference type="NCBIfam" id="TIGR03599">
    <property type="entry name" value="YloV"/>
    <property type="match status" value="1"/>
</dbReference>
<dbReference type="SUPFAM" id="SSF101473">
    <property type="entry name" value="DhaL-like"/>
    <property type="match status" value="1"/>
</dbReference>
<protein>
    <submittedName>
        <fullName evidence="2">DAK2 domain-containing protein</fullName>
    </submittedName>
</protein>
<evidence type="ECO:0000313" key="3">
    <source>
        <dbReference type="Proteomes" id="UP001202402"/>
    </source>
</evidence>
<dbReference type="InterPro" id="IPR033470">
    <property type="entry name" value="FakA-like_C"/>
</dbReference>
<dbReference type="PANTHER" id="PTHR33434:SF4">
    <property type="entry name" value="PHOSPHATASE PROTEIN"/>
    <property type="match status" value="1"/>
</dbReference>
<keyword evidence="3" id="KW-1185">Reference proteome</keyword>
<name>A0ABS9R8H8_9FIRM</name>
<feature type="domain" description="DhaL" evidence="1">
    <location>
        <begin position="7"/>
        <end position="201"/>
    </location>
</feature>
<dbReference type="Gene3D" id="1.25.40.340">
    <property type="match status" value="1"/>
</dbReference>
<dbReference type="InterPro" id="IPR048394">
    <property type="entry name" value="FakA-like_M"/>
</dbReference>
<dbReference type="InterPro" id="IPR050270">
    <property type="entry name" value="DegV_domain_contain"/>
</dbReference>
<dbReference type="RefSeq" id="WP_117453527.1">
    <property type="nucleotide sequence ID" value="NZ_JAKVPQ010000010.1"/>
</dbReference>
<dbReference type="EMBL" id="JAKVPQ010000010">
    <property type="protein sequence ID" value="MCH4285964.1"/>
    <property type="molecule type" value="Genomic_DNA"/>
</dbReference>
<dbReference type="PROSITE" id="PS51480">
    <property type="entry name" value="DHAL"/>
    <property type="match status" value="1"/>
</dbReference>
<dbReference type="InterPro" id="IPR036117">
    <property type="entry name" value="DhaL_dom_sf"/>
</dbReference>
<sequence length="543" mass="59415">MEIINGQIFKDMLASGANLLTNKFSEIDALNVFPVPDGDTGTNMSLTFNAGVKEALACTSDDVCEIAKVLSKGLLMGARGNSGVITSQIFRGLYQGVDGMREINGFQLANALVTGSRVAYKAVMRPVEGTILTVVREAADYTYAYATSTENVTCLQVMEKMLEEAKESLKRTPELLPVLAEVGVVDSGGAGLVTIFEGFVSALKGTVIQKEESTGTSEVAGAGMESEEYGYCTEFIIRLSEHAQMTFKEEALRDSLARIGNSIVCVRDDDIVKVHVHTLTPGDALNLGQRYGEFAKLKVENMQEQHENIMMNATVEKVEEEEKPRSKYAIITVAAGEGLKEMFTELRADYVISGGQTMNPSTEDFVEAVHKVNADNIFILPNNSNIVLAAQQAATVCEDQNIHVIPTKTIPQGLSACIMFNPDVDFDMNLSEMSDAIELVKTGQVTYAIKDTTFEGMEIKAGEFMGIKEKDIVVSLPDKMETTRQLIDTMIDDDSEIVTLIYGEDVKEEEANEIVSYIEDKYDVEVEVNNGEQPVYSFIIGVE</sequence>
<dbReference type="Proteomes" id="UP001202402">
    <property type="component" value="Unassembled WGS sequence"/>
</dbReference>
<comment type="caution">
    <text evidence="2">The sequence shown here is derived from an EMBL/GenBank/DDBJ whole genome shotgun (WGS) entry which is preliminary data.</text>
</comment>
<dbReference type="SMART" id="SM01120">
    <property type="entry name" value="Dak2"/>
    <property type="match status" value="1"/>
</dbReference>
<evidence type="ECO:0000259" key="1">
    <source>
        <dbReference type="PROSITE" id="PS51480"/>
    </source>
</evidence>
<proteinExistence type="predicted"/>
<dbReference type="InterPro" id="IPR004007">
    <property type="entry name" value="DhaL_dom"/>
</dbReference>
<dbReference type="InterPro" id="IPR019986">
    <property type="entry name" value="YloV-like"/>
</dbReference>
<organism evidence="2 3">
    <name type="scientific">Amedibacillus hominis</name>
    <dbReference type="NCBI Taxonomy" id="2897776"/>
    <lineage>
        <taxon>Bacteria</taxon>
        <taxon>Bacillati</taxon>
        <taxon>Bacillota</taxon>
        <taxon>Erysipelotrichia</taxon>
        <taxon>Erysipelotrichales</taxon>
        <taxon>Erysipelotrichaceae</taxon>
        <taxon>Amedibacillus</taxon>
    </lineage>
</organism>
<dbReference type="PANTHER" id="PTHR33434">
    <property type="entry name" value="DEGV DOMAIN-CONTAINING PROTEIN DR_1986-RELATED"/>
    <property type="match status" value="1"/>
</dbReference>